<reference evidence="2" key="1">
    <citation type="journal article" date="2019" name="Int. J. Syst. Evol. Microbiol.">
        <title>The Global Catalogue of Microorganisms (GCM) 10K type strain sequencing project: providing services to taxonomists for standard genome sequencing and annotation.</title>
        <authorList>
            <consortium name="The Broad Institute Genomics Platform"/>
            <consortium name="The Broad Institute Genome Sequencing Center for Infectious Disease"/>
            <person name="Wu L."/>
            <person name="Ma J."/>
        </authorList>
    </citation>
    <scope>NUCLEOTIDE SEQUENCE [LARGE SCALE GENOMIC DNA]</scope>
    <source>
        <strain evidence="2">JCM 11650</strain>
    </source>
</reference>
<comment type="caution">
    <text evidence="1">The sequence shown here is derived from an EMBL/GenBank/DDBJ whole genome shotgun (WGS) entry which is preliminary data.</text>
</comment>
<evidence type="ECO:0000313" key="2">
    <source>
        <dbReference type="Proteomes" id="UP001595967"/>
    </source>
</evidence>
<accession>A0ABV9GXF6</accession>
<dbReference type="Proteomes" id="UP001595967">
    <property type="component" value="Unassembled WGS sequence"/>
</dbReference>
<dbReference type="EMBL" id="JBHSEW010000002">
    <property type="protein sequence ID" value="MFC4621335.1"/>
    <property type="molecule type" value="Genomic_DNA"/>
</dbReference>
<protein>
    <submittedName>
        <fullName evidence="1">Uncharacterized protein</fullName>
    </submittedName>
</protein>
<name>A0ABV9GXF6_9BURK</name>
<evidence type="ECO:0000313" key="1">
    <source>
        <dbReference type="EMBL" id="MFC4621335.1"/>
    </source>
</evidence>
<organism evidence="1 2">
    <name type="scientific">Comamonas nitrativorans</name>
    <dbReference type="NCBI Taxonomy" id="108437"/>
    <lineage>
        <taxon>Bacteria</taxon>
        <taxon>Pseudomonadati</taxon>
        <taxon>Pseudomonadota</taxon>
        <taxon>Betaproteobacteria</taxon>
        <taxon>Burkholderiales</taxon>
        <taxon>Comamonadaceae</taxon>
        <taxon>Comamonas</taxon>
    </lineage>
</organism>
<dbReference type="RefSeq" id="WP_377724116.1">
    <property type="nucleotide sequence ID" value="NZ_JBHSEW010000002.1"/>
</dbReference>
<gene>
    <name evidence="1" type="ORF">ACFO3A_03820</name>
</gene>
<keyword evidence="2" id="KW-1185">Reference proteome</keyword>
<proteinExistence type="predicted"/>
<sequence length="48" mass="5231">MTASAARHACTVCNARPGTLVLPSPLESVMNPTAPIAIWPEDERDRKR</sequence>